<feature type="region of interest" description="Disordered" evidence="1">
    <location>
        <begin position="80"/>
        <end position="101"/>
    </location>
</feature>
<feature type="compositionally biased region" description="Polar residues" evidence="1">
    <location>
        <begin position="80"/>
        <end position="91"/>
    </location>
</feature>
<proteinExistence type="predicted"/>
<name>A0A7R9FEA2_9NEOP</name>
<evidence type="ECO:0000313" key="2">
    <source>
        <dbReference type="EMBL" id="CAD7451503.1"/>
    </source>
</evidence>
<dbReference type="Gene3D" id="1.25.40.10">
    <property type="entry name" value="Tetratricopeptide repeat domain"/>
    <property type="match status" value="1"/>
</dbReference>
<accession>A0A7R9FEA2</accession>
<dbReference type="EMBL" id="OD595434">
    <property type="protein sequence ID" value="CAD7451503.1"/>
    <property type="molecule type" value="Genomic_DNA"/>
</dbReference>
<sequence length="101" mass="11381">MSTEPNATSPSDIETKEQNEIDILTDKVNLLFKYRDHYFEKYPTADAKCKTADLENEVKNTLNHFETMKGVLTQEVTLTSGTVNPDHSSISHARIGGHTRN</sequence>
<dbReference type="InterPro" id="IPR011990">
    <property type="entry name" value="TPR-like_helical_dom_sf"/>
</dbReference>
<organism evidence="2">
    <name type="scientific">Timema bartmani</name>
    <dbReference type="NCBI Taxonomy" id="61472"/>
    <lineage>
        <taxon>Eukaryota</taxon>
        <taxon>Metazoa</taxon>
        <taxon>Ecdysozoa</taxon>
        <taxon>Arthropoda</taxon>
        <taxon>Hexapoda</taxon>
        <taxon>Insecta</taxon>
        <taxon>Pterygota</taxon>
        <taxon>Neoptera</taxon>
        <taxon>Polyneoptera</taxon>
        <taxon>Phasmatodea</taxon>
        <taxon>Timematodea</taxon>
        <taxon>Timematoidea</taxon>
        <taxon>Timematidae</taxon>
        <taxon>Timema</taxon>
    </lineage>
</organism>
<gene>
    <name evidence="2" type="ORF">TBIB3V08_LOCUS13771</name>
</gene>
<dbReference type="AlphaFoldDB" id="A0A7R9FEA2"/>
<reference evidence="2" key="1">
    <citation type="submission" date="2020-11" db="EMBL/GenBank/DDBJ databases">
        <authorList>
            <person name="Tran Van P."/>
        </authorList>
    </citation>
    <scope>NUCLEOTIDE SEQUENCE</scope>
</reference>
<evidence type="ECO:0000256" key="1">
    <source>
        <dbReference type="SAM" id="MobiDB-lite"/>
    </source>
</evidence>
<protein>
    <submittedName>
        <fullName evidence="2">Uncharacterized protein</fullName>
    </submittedName>
</protein>